<proteinExistence type="predicted"/>
<dbReference type="OrthoDB" id="1347735at2"/>
<name>A0A1W1VKH2_9BACT</name>
<dbReference type="AlphaFoldDB" id="A0A1W1VKH2"/>
<evidence type="ECO:0008006" key="3">
    <source>
        <dbReference type="Google" id="ProtNLM"/>
    </source>
</evidence>
<dbReference type="Proteomes" id="UP000192266">
    <property type="component" value="Unassembled WGS sequence"/>
</dbReference>
<accession>A0A1W1VKH2</accession>
<dbReference type="Pfam" id="PF14337">
    <property type="entry name" value="Abi_alpha"/>
    <property type="match status" value="1"/>
</dbReference>
<protein>
    <recommendedName>
        <fullName evidence="3">DUF4393 domain-containing protein</fullName>
    </recommendedName>
</protein>
<dbReference type="InterPro" id="IPR025506">
    <property type="entry name" value="Abi_alpha"/>
</dbReference>
<gene>
    <name evidence="1" type="ORF">SAMN00120144_2698</name>
</gene>
<dbReference type="EMBL" id="FWWW01000064">
    <property type="protein sequence ID" value="SMB93816.1"/>
    <property type="molecule type" value="Genomic_DNA"/>
</dbReference>
<evidence type="ECO:0000313" key="2">
    <source>
        <dbReference type="Proteomes" id="UP000192266"/>
    </source>
</evidence>
<sequence>MIDPDSANKIIDETSKLAPEVYKDLAKPAVQEVGTVAGRTAKALLSPLRGLLWGWEQIEKIVEEGVKKRFEKIPEERRKTPDPEIAVPLIQALGYTAQNETLREMYLNLLANSMDKTKEKDVHPSFVELIKQMNSLDAKVFEKLSEEIGYQQIVNPAVELKNQGKFLTKATPDWFIGWTIEGYDPFDVSASFVRLSKFGLIELMLYRTVGEENYDKLKNDKYLLEI</sequence>
<evidence type="ECO:0000313" key="1">
    <source>
        <dbReference type="EMBL" id="SMB93816.1"/>
    </source>
</evidence>
<organism evidence="1 2">
    <name type="scientific">Hymenobacter roseosalivarius DSM 11622</name>
    <dbReference type="NCBI Taxonomy" id="645990"/>
    <lineage>
        <taxon>Bacteria</taxon>
        <taxon>Pseudomonadati</taxon>
        <taxon>Bacteroidota</taxon>
        <taxon>Cytophagia</taxon>
        <taxon>Cytophagales</taxon>
        <taxon>Hymenobacteraceae</taxon>
        <taxon>Hymenobacter</taxon>
    </lineage>
</organism>
<feature type="non-terminal residue" evidence="1">
    <location>
        <position position="226"/>
    </location>
</feature>
<dbReference type="RefSeq" id="WP_084445012.1">
    <property type="nucleotide sequence ID" value="NZ_FWWW01000064.1"/>
</dbReference>
<keyword evidence="2" id="KW-1185">Reference proteome</keyword>
<reference evidence="1 2" key="1">
    <citation type="submission" date="2017-04" db="EMBL/GenBank/DDBJ databases">
        <authorList>
            <person name="Afonso C.L."/>
            <person name="Miller P.J."/>
            <person name="Scott M.A."/>
            <person name="Spackman E."/>
            <person name="Goraichik I."/>
            <person name="Dimitrov K.M."/>
            <person name="Suarez D.L."/>
            <person name="Swayne D.E."/>
        </authorList>
    </citation>
    <scope>NUCLEOTIDE SEQUENCE [LARGE SCALE GENOMIC DNA]</scope>
    <source>
        <strain evidence="1 2">DSM 11622</strain>
    </source>
</reference>